<dbReference type="InterPro" id="IPR044862">
    <property type="entry name" value="Pro_4_hyd_alph_FE2OG_OXY"/>
</dbReference>
<dbReference type="Pfam" id="PF13640">
    <property type="entry name" value="2OG-FeII_Oxy_3"/>
    <property type="match status" value="1"/>
</dbReference>
<dbReference type="GO" id="GO:0005783">
    <property type="term" value="C:endoplasmic reticulum"/>
    <property type="evidence" value="ECO:0000318"/>
    <property type="project" value="GO_Central"/>
</dbReference>
<evidence type="ECO:0000256" key="6">
    <source>
        <dbReference type="ARBA" id="ARBA00023004"/>
    </source>
</evidence>
<dbReference type="InParanoid" id="A0A7M7T183"/>
<dbReference type="SMART" id="SM00702">
    <property type="entry name" value="P4Hc"/>
    <property type="match status" value="1"/>
</dbReference>
<evidence type="ECO:0000256" key="4">
    <source>
        <dbReference type="ARBA" id="ARBA00022964"/>
    </source>
</evidence>
<evidence type="ECO:0000256" key="3">
    <source>
        <dbReference type="ARBA" id="ARBA00022896"/>
    </source>
</evidence>
<dbReference type="RefSeq" id="XP_030846426.1">
    <property type="nucleotide sequence ID" value="XM_030990566.1"/>
</dbReference>
<reference evidence="10" key="2">
    <citation type="submission" date="2021-01" db="UniProtKB">
        <authorList>
            <consortium name="EnsemblMetazoa"/>
        </authorList>
    </citation>
    <scope>IDENTIFICATION</scope>
</reference>
<keyword evidence="5" id="KW-0560">Oxidoreductase</keyword>
<dbReference type="OMA" id="GHKFIIQ"/>
<dbReference type="Gene3D" id="2.60.120.620">
    <property type="entry name" value="q2cbj1_9rhob like domain"/>
    <property type="match status" value="1"/>
</dbReference>
<dbReference type="Proteomes" id="UP000007110">
    <property type="component" value="Unassembled WGS sequence"/>
</dbReference>
<dbReference type="InterPro" id="IPR006620">
    <property type="entry name" value="Pro_4_hyd_alph"/>
</dbReference>
<dbReference type="GO" id="GO:0005506">
    <property type="term" value="F:iron ion binding"/>
    <property type="evidence" value="ECO:0007669"/>
    <property type="project" value="InterPro"/>
</dbReference>
<keyword evidence="8" id="KW-0812">Transmembrane</keyword>
<dbReference type="GeneID" id="100889761"/>
<keyword evidence="4" id="KW-0223">Dioxygenase</keyword>
<evidence type="ECO:0000256" key="5">
    <source>
        <dbReference type="ARBA" id="ARBA00023002"/>
    </source>
</evidence>
<protein>
    <recommendedName>
        <fullName evidence="9">Fe2OG dioxygenase domain-containing protein</fullName>
    </recommendedName>
</protein>
<dbReference type="InterPro" id="IPR045054">
    <property type="entry name" value="P4HA-like"/>
</dbReference>
<evidence type="ECO:0000256" key="7">
    <source>
        <dbReference type="SAM" id="MobiDB-lite"/>
    </source>
</evidence>
<keyword evidence="2" id="KW-0479">Metal-binding</keyword>
<feature type="domain" description="Fe2OG dioxygenase" evidence="9">
    <location>
        <begin position="277"/>
        <end position="380"/>
    </location>
</feature>
<feature type="region of interest" description="Disordered" evidence="7">
    <location>
        <begin position="1"/>
        <end position="36"/>
    </location>
</feature>
<evidence type="ECO:0000313" key="10">
    <source>
        <dbReference type="EnsemblMetazoa" id="XP_030846426"/>
    </source>
</evidence>
<dbReference type="InterPro" id="IPR005123">
    <property type="entry name" value="Oxoglu/Fe-dep_dioxygenase_dom"/>
</dbReference>
<dbReference type="GO" id="GO:0031418">
    <property type="term" value="F:L-ascorbic acid binding"/>
    <property type="evidence" value="ECO:0007669"/>
    <property type="project" value="UniProtKB-KW"/>
</dbReference>
<feature type="compositionally biased region" description="Basic residues" evidence="7">
    <location>
        <begin position="1"/>
        <end position="14"/>
    </location>
</feature>
<evidence type="ECO:0000256" key="2">
    <source>
        <dbReference type="ARBA" id="ARBA00022723"/>
    </source>
</evidence>
<keyword evidence="8" id="KW-0472">Membrane</keyword>
<dbReference type="EnsemblMetazoa" id="XM_030990566">
    <property type="protein sequence ID" value="XP_030846426"/>
    <property type="gene ID" value="LOC100889761"/>
</dbReference>
<evidence type="ECO:0000313" key="11">
    <source>
        <dbReference type="Proteomes" id="UP000007110"/>
    </source>
</evidence>
<sequence length="437" mass="49124">MGKPTKRLNKRTQRPVRGEGTSAVGGRNVSGAGQAKVRRSIADNKFLRAVAILFLPVLLGVFGLIMYPPSFDLSTNNVTNTTKINKSASKESIIHGHGDKRRNDRSTKDKEKQRPSQTTNNKAKTSEMEDFKPTILDSLAIQEIIVDENIVSPVELTKDHPSSPVKIYMFEGLLTERECAGLRRVHQRHLTETNAQHPIICFDSLSTFRRHLRDAGIKDVSVSTSDFTQGTTCINSSFSEELGSSLTWSHSTSFYPAESKFSTIFEDRVFKATGLKQSNGGKFQITSYLEGIGYKTHTDCTLGNHDKRDRYATILVYLQDVEEGGETKFPELGISVTPRKGRAIVWNNMNGGGECEPISIHEAAQVKTGHKFIIQRWYYYKSFSYLGKRAPEPDLPARASDQPRVSCDEYEHGSCRWYDEWNNDHLTEYRALQSGLS</sequence>
<comment type="cofactor">
    <cofactor evidence="1">
        <name>L-ascorbate</name>
        <dbReference type="ChEBI" id="CHEBI:38290"/>
    </cofactor>
</comment>
<dbReference type="PANTHER" id="PTHR10869">
    <property type="entry name" value="PROLYL 4-HYDROXYLASE ALPHA SUBUNIT"/>
    <property type="match status" value="1"/>
</dbReference>
<dbReference type="FunFam" id="2.60.120.620:FF:000054">
    <property type="entry name" value="Prolyl 4-hydroxylase subunit alpha-1"/>
    <property type="match status" value="1"/>
</dbReference>
<evidence type="ECO:0000256" key="8">
    <source>
        <dbReference type="SAM" id="Phobius"/>
    </source>
</evidence>
<evidence type="ECO:0000256" key="1">
    <source>
        <dbReference type="ARBA" id="ARBA00001961"/>
    </source>
</evidence>
<feature type="transmembrane region" description="Helical" evidence="8">
    <location>
        <begin position="46"/>
        <end position="67"/>
    </location>
</feature>
<proteinExistence type="predicted"/>
<dbReference type="AlphaFoldDB" id="A0A7M7T183"/>
<organism evidence="10 11">
    <name type="scientific">Strongylocentrotus purpuratus</name>
    <name type="common">Purple sea urchin</name>
    <dbReference type="NCBI Taxonomy" id="7668"/>
    <lineage>
        <taxon>Eukaryota</taxon>
        <taxon>Metazoa</taxon>
        <taxon>Echinodermata</taxon>
        <taxon>Eleutherozoa</taxon>
        <taxon>Echinozoa</taxon>
        <taxon>Echinoidea</taxon>
        <taxon>Euechinoidea</taxon>
        <taxon>Echinacea</taxon>
        <taxon>Camarodonta</taxon>
        <taxon>Echinidea</taxon>
        <taxon>Strongylocentrotidae</taxon>
        <taxon>Strongylocentrotus</taxon>
    </lineage>
</organism>
<dbReference type="KEGG" id="spu:100889761"/>
<dbReference type="PANTHER" id="PTHR10869:SF180">
    <property type="entry name" value="FE2OG DIOXYGENASE DOMAIN-CONTAINING PROTEIN"/>
    <property type="match status" value="1"/>
</dbReference>
<accession>A0A7M7T183</accession>
<dbReference type="PROSITE" id="PS51471">
    <property type="entry name" value="FE2OG_OXY"/>
    <property type="match status" value="1"/>
</dbReference>
<evidence type="ECO:0000259" key="9">
    <source>
        <dbReference type="PROSITE" id="PS51471"/>
    </source>
</evidence>
<dbReference type="GO" id="GO:0004656">
    <property type="term" value="F:procollagen-proline 4-dioxygenase activity"/>
    <property type="evidence" value="ECO:0000318"/>
    <property type="project" value="GO_Central"/>
</dbReference>
<keyword evidence="6" id="KW-0408">Iron</keyword>
<name>A0A7M7T183_STRPU</name>
<feature type="region of interest" description="Disordered" evidence="7">
    <location>
        <begin position="84"/>
        <end position="128"/>
    </location>
</feature>
<dbReference type="OrthoDB" id="420380at2759"/>
<keyword evidence="11" id="KW-1185">Reference proteome</keyword>
<keyword evidence="8" id="KW-1133">Transmembrane helix</keyword>
<keyword evidence="3" id="KW-0847">Vitamin C</keyword>
<reference evidence="11" key="1">
    <citation type="submission" date="2015-02" db="EMBL/GenBank/DDBJ databases">
        <title>Genome sequencing for Strongylocentrotus purpuratus.</title>
        <authorList>
            <person name="Murali S."/>
            <person name="Liu Y."/>
            <person name="Vee V."/>
            <person name="English A."/>
            <person name="Wang M."/>
            <person name="Skinner E."/>
            <person name="Han Y."/>
            <person name="Muzny D.M."/>
            <person name="Worley K.C."/>
            <person name="Gibbs R.A."/>
        </authorList>
    </citation>
    <scope>NUCLEOTIDE SEQUENCE</scope>
</reference>
<feature type="compositionally biased region" description="Basic and acidic residues" evidence="7">
    <location>
        <begin position="88"/>
        <end position="114"/>
    </location>
</feature>